<protein>
    <submittedName>
        <fullName evidence="2">Uncharacterized protein</fullName>
    </submittedName>
</protein>
<evidence type="ECO:0000256" key="1">
    <source>
        <dbReference type="SAM" id="MobiDB-lite"/>
    </source>
</evidence>
<evidence type="ECO:0000313" key="2">
    <source>
        <dbReference type="EMBL" id="QDU58449.1"/>
    </source>
</evidence>
<keyword evidence="3" id="KW-1185">Reference proteome</keyword>
<dbReference type="AlphaFoldDB" id="A0A518AUP7"/>
<proteinExistence type="predicted"/>
<name>A0A518AUP7_9BACT</name>
<dbReference type="EMBL" id="CP036278">
    <property type="protein sequence ID" value="QDU58449.1"/>
    <property type="molecule type" value="Genomic_DNA"/>
</dbReference>
<sequence>MDWSSQELRGRTKQYALRVFQVSGETPSHLASCAGRSDDLLRNPSPTFEGMGRTA</sequence>
<dbReference type="KEGG" id="amuc:Pan181_46850"/>
<dbReference type="Proteomes" id="UP000315750">
    <property type="component" value="Chromosome"/>
</dbReference>
<feature type="region of interest" description="Disordered" evidence="1">
    <location>
        <begin position="28"/>
        <end position="55"/>
    </location>
</feature>
<accession>A0A518AUP7</accession>
<gene>
    <name evidence="2" type="ORF">Pan181_46850</name>
</gene>
<organism evidence="2 3">
    <name type="scientific">Aeoliella mucimassa</name>
    <dbReference type="NCBI Taxonomy" id="2527972"/>
    <lineage>
        <taxon>Bacteria</taxon>
        <taxon>Pseudomonadati</taxon>
        <taxon>Planctomycetota</taxon>
        <taxon>Planctomycetia</taxon>
        <taxon>Pirellulales</taxon>
        <taxon>Lacipirellulaceae</taxon>
        <taxon>Aeoliella</taxon>
    </lineage>
</organism>
<reference evidence="2 3" key="1">
    <citation type="submission" date="2019-02" db="EMBL/GenBank/DDBJ databases">
        <title>Deep-cultivation of Planctomycetes and their phenomic and genomic characterization uncovers novel biology.</title>
        <authorList>
            <person name="Wiegand S."/>
            <person name="Jogler M."/>
            <person name="Boedeker C."/>
            <person name="Pinto D."/>
            <person name="Vollmers J."/>
            <person name="Rivas-Marin E."/>
            <person name="Kohn T."/>
            <person name="Peeters S.H."/>
            <person name="Heuer A."/>
            <person name="Rast P."/>
            <person name="Oberbeckmann S."/>
            <person name="Bunk B."/>
            <person name="Jeske O."/>
            <person name="Meyerdierks A."/>
            <person name="Storesund J.E."/>
            <person name="Kallscheuer N."/>
            <person name="Luecker S."/>
            <person name="Lage O.M."/>
            <person name="Pohl T."/>
            <person name="Merkel B.J."/>
            <person name="Hornburger P."/>
            <person name="Mueller R.-W."/>
            <person name="Bruemmer F."/>
            <person name="Labrenz M."/>
            <person name="Spormann A.M."/>
            <person name="Op den Camp H."/>
            <person name="Overmann J."/>
            <person name="Amann R."/>
            <person name="Jetten M.S.M."/>
            <person name="Mascher T."/>
            <person name="Medema M.H."/>
            <person name="Devos D.P."/>
            <person name="Kaster A.-K."/>
            <person name="Ovreas L."/>
            <person name="Rohde M."/>
            <person name="Galperin M.Y."/>
            <person name="Jogler C."/>
        </authorList>
    </citation>
    <scope>NUCLEOTIDE SEQUENCE [LARGE SCALE GENOMIC DNA]</scope>
    <source>
        <strain evidence="2 3">Pan181</strain>
    </source>
</reference>
<evidence type="ECO:0000313" key="3">
    <source>
        <dbReference type="Proteomes" id="UP000315750"/>
    </source>
</evidence>